<sequence length="266" mass="30552">MSTDNNISGLTKPNEVLITDVEGVARSGIRHWKKLARGTDNTVASSRINQDGVHCLVSGNELVHRRDQMEERLFVTDEEVGNVVGCIKNCTRQLSRWNSRNRIRLRVEINKGQEELQKVSSSIQSAFSPVMRCDMQFLIWLPVRLRVLMFCPCPSIKSTRGLWRVVSKALSNRLRYVLGEVISDSQSSFIPGRLIFDNAIVGYECIHAMRTRRRKNGYMVLKLDMSKAYNRVEWDFLDKMMIMLGSSEGWVHRVMAVLLQYLILSD</sequence>
<evidence type="ECO:0000259" key="1">
    <source>
        <dbReference type="Pfam" id="PF00078"/>
    </source>
</evidence>
<name>A0AAD9WTT3_9ROSI</name>
<dbReference type="AlphaFoldDB" id="A0AAD9WTT3"/>
<evidence type="ECO:0000313" key="2">
    <source>
        <dbReference type="EMBL" id="KAK2642075.1"/>
    </source>
</evidence>
<evidence type="ECO:0000313" key="3">
    <source>
        <dbReference type="Proteomes" id="UP001280121"/>
    </source>
</evidence>
<proteinExistence type="predicted"/>
<dbReference type="EMBL" id="JANJYI010000007">
    <property type="protein sequence ID" value="KAK2642075.1"/>
    <property type="molecule type" value="Genomic_DNA"/>
</dbReference>
<dbReference type="Proteomes" id="UP001280121">
    <property type="component" value="Unassembled WGS sequence"/>
</dbReference>
<organism evidence="2 3">
    <name type="scientific">Dipteronia dyeriana</name>
    <dbReference type="NCBI Taxonomy" id="168575"/>
    <lineage>
        <taxon>Eukaryota</taxon>
        <taxon>Viridiplantae</taxon>
        <taxon>Streptophyta</taxon>
        <taxon>Embryophyta</taxon>
        <taxon>Tracheophyta</taxon>
        <taxon>Spermatophyta</taxon>
        <taxon>Magnoliopsida</taxon>
        <taxon>eudicotyledons</taxon>
        <taxon>Gunneridae</taxon>
        <taxon>Pentapetalae</taxon>
        <taxon>rosids</taxon>
        <taxon>malvids</taxon>
        <taxon>Sapindales</taxon>
        <taxon>Sapindaceae</taxon>
        <taxon>Hippocastanoideae</taxon>
        <taxon>Acereae</taxon>
        <taxon>Dipteronia</taxon>
    </lineage>
</organism>
<accession>A0AAD9WTT3</accession>
<dbReference type="InterPro" id="IPR000477">
    <property type="entry name" value="RT_dom"/>
</dbReference>
<protein>
    <recommendedName>
        <fullName evidence="1">Reverse transcriptase domain-containing protein</fullName>
    </recommendedName>
</protein>
<feature type="domain" description="Reverse transcriptase" evidence="1">
    <location>
        <begin position="162"/>
        <end position="255"/>
    </location>
</feature>
<gene>
    <name evidence="2" type="ORF">Ddye_023838</name>
</gene>
<reference evidence="2" key="1">
    <citation type="journal article" date="2023" name="Plant J.">
        <title>Genome sequences and population genomics provide insights into the demographic history, inbreeding, and mutation load of two 'living fossil' tree species of Dipteronia.</title>
        <authorList>
            <person name="Feng Y."/>
            <person name="Comes H.P."/>
            <person name="Chen J."/>
            <person name="Zhu S."/>
            <person name="Lu R."/>
            <person name="Zhang X."/>
            <person name="Li P."/>
            <person name="Qiu J."/>
            <person name="Olsen K.M."/>
            <person name="Qiu Y."/>
        </authorList>
    </citation>
    <scope>NUCLEOTIDE SEQUENCE</scope>
    <source>
        <strain evidence="2">KIB01</strain>
    </source>
</reference>
<keyword evidence="3" id="KW-1185">Reference proteome</keyword>
<comment type="caution">
    <text evidence="2">The sequence shown here is derived from an EMBL/GenBank/DDBJ whole genome shotgun (WGS) entry which is preliminary data.</text>
</comment>
<dbReference type="Pfam" id="PF00078">
    <property type="entry name" value="RVT_1"/>
    <property type="match status" value="1"/>
</dbReference>